<sequence>MTDPDSNNFPRYVYKILSEEPPNPLPHTLSLTPLDRQDGFIHLSSDWRVPQTAGMYFGEFTTIWLLRVDTDVARAEKAQFKWGDPGCVHMYAEDKTKWARMGEGVVVGVRKVSRGLEEEWGQVLDGNEWK</sequence>
<dbReference type="EMBL" id="JAKELL010000005">
    <property type="protein sequence ID" value="KAH8998490.1"/>
    <property type="molecule type" value="Genomic_DNA"/>
</dbReference>
<proteinExistence type="predicted"/>
<protein>
    <submittedName>
        <fullName evidence="1">Uncharacterized protein</fullName>
    </submittedName>
</protein>
<dbReference type="Gene3D" id="3.20.170.20">
    <property type="entry name" value="Protein of unknown function DUF952"/>
    <property type="match status" value="1"/>
</dbReference>
<dbReference type="SUPFAM" id="SSF56399">
    <property type="entry name" value="ADP-ribosylation"/>
    <property type="match status" value="1"/>
</dbReference>
<name>A0AAD4LNL9_9AGAM</name>
<dbReference type="Pfam" id="PF06108">
    <property type="entry name" value="DUF952"/>
    <property type="match status" value="1"/>
</dbReference>
<dbReference type="Proteomes" id="UP001201163">
    <property type="component" value="Unassembled WGS sequence"/>
</dbReference>
<dbReference type="InterPro" id="IPR009297">
    <property type="entry name" value="DUF952"/>
</dbReference>
<organism evidence="1 2">
    <name type="scientific">Lactarius akahatsu</name>
    <dbReference type="NCBI Taxonomy" id="416441"/>
    <lineage>
        <taxon>Eukaryota</taxon>
        <taxon>Fungi</taxon>
        <taxon>Dikarya</taxon>
        <taxon>Basidiomycota</taxon>
        <taxon>Agaricomycotina</taxon>
        <taxon>Agaricomycetes</taxon>
        <taxon>Russulales</taxon>
        <taxon>Russulaceae</taxon>
        <taxon>Lactarius</taxon>
    </lineage>
</organism>
<evidence type="ECO:0000313" key="2">
    <source>
        <dbReference type="Proteomes" id="UP001201163"/>
    </source>
</evidence>
<dbReference type="PANTHER" id="PTHR34129:SF1">
    <property type="entry name" value="DUF952 DOMAIN-CONTAINING PROTEIN"/>
    <property type="match status" value="1"/>
</dbReference>
<dbReference type="AlphaFoldDB" id="A0AAD4LNL9"/>
<dbReference type="PANTHER" id="PTHR34129">
    <property type="entry name" value="BLR1139 PROTEIN"/>
    <property type="match status" value="1"/>
</dbReference>
<keyword evidence="2" id="KW-1185">Reference proteome</keyword>
<reference evidence="1" key="1">
    <citation type="submission" date="2022-01" db="EMBL/GenBank/DDBJ databases">
        <title>Comparative genomics reveals a dynamic genome evolution in the ectomycorrhizal milk-cap (Lactarius) mushrooms.</title>
        <authorList>
            <consortium name="DOE Joint Genome Institute"/>
            <person name="Lebreton A."/>
            <person name="Tang N."/>
            <person name="Kuo A."/>
            <person name="LaButti K."/>
            <person name="Drula E."/>
            <person name="Barry K."/>
            <person name="Clum A."/>
            <person name="Lipzen A."/>
            <person name="Mousain D."/>
            <person name="Ng V."/>
            <person name="Wang R."/>
            <person name="Wang X."/>
            <person name="Dai Y."/>
            <person name="Henrissat B."/>
            <person name="Grigoriev I.V."/>
            <person name="Guerin-Laguette A."/>
            <person name="Yu F."/>
            <person name="Martin F.M."/>
        </authorList>
    </citation>
    <scope>NUCLEOTIDE SEQUENCE</scope>
    <source>
        <strain evidence="1">QP</strain>
    </source>
</reference>
<gene>
    <name evidence="1" type="ORF">EDB92DRAFT_1835479</name>
</gene>
<comment type="caution">
    <text evidence="1">The sequence shown here is derived from an EMBL/GenBank/DDBJ whole genome shotgun (WGS) entry which is preliminary data.</text>
</comment>
<evidence type="ECO:0000313" key="1">
    <source>
        <dbReference type="EMBL" id="KAH8998490.1"/>
    </source>
</evidence>
<accession>A0AAD4LNL9</accession>